<reference evidence="2" key="1">
    <citation type="journal article" date="2022" name="Nat. Commun.">
        <title>Chromosome evolution and the genetic basis of agronomically important traits in greater yam.</title>
        <authorList>
            <person name="Bredeson J.V."/>
            <person name="Lyons J.B."/>
            <person name="Oniyinde I.O."/>
            <person name="Okereke N.R."/>
            <person name="Kolade O."/>
            <person name="Nnabue I."/>
            <person name="Nwadili C.O."/>
            <person name="Hribova E."/>
            <person name="Parker M."/>
            <person name="Nwogha J."/>
            <person name="Shu S."/>
            <person name="Carlson J."/>
            <person name="Kariba R."/>
            <person name="Muthemba S."/>
            <person name="Knop K."/>
            <person name="Barton G.J."/>
            <person name="Sherwood A.V."/>
            <person name="Lopez-Montes A."/>
            <person name="Asiedu R."/>
            <person name="Jamnadass R."/>
            <person name="Muchugi A."/>
            <person name="Goodstein D."/>
            <person name="Egesi C.N."/>
            <person name="Featherston J."/>
            <person name="Asfaw A."/>
            <person name="Simpson G.G."/>
            <person name="Dolezel J."/>
            <person name="Hendre P.S."/>
            <person name="Van Deynze A."/>
            <person name="Kumar P.L."/>
            <person name="Obidiegwu J.E."/>
            <person name="Bhattacharjee R."/>
            <person name="Rokhsar D.S."/>
        </authorList>
    </citation>
    <scope>NUCLEOTIDE SEQUENCE [LARGE SCALE GENOMIC DNA]</scope>
    <source>
        <strain evidence="2">cv. TDa95/00328</strain>
    </source>
</reference>
<comment type="caution">
    <text evidence="1">The sequence shown here is derived from an EMBL/GenBank/DDBJ whole genome shotgun (WGS) entry which is preliminary data.</text>
</comment>
<keyword evidence="2" id="KW-1185">Reference proteome</keyword>
<evidence type="ECO:0000313" key="2">
    <source>
        <dbReference type="Proteomes" id="UP000827976"/>
    </source>
</evidence>
<proteinExistence type="predicted"/>
<gene>
    <name evidence="1" type="ORF">IHE45_20G050800</name>
</gene>
<evidence type="ECO:0000313" key="1">
    <source>
        <dbReference type="EMBL" id="KAH7651343.1"/>
    </source>
</evidence>
<name>A0ACB7TS89_DIOAL</name>
<sequence length="99" mass="10872">MPLECKYIAPFCVCYDCRNVKGLTQVAGVCIRNDISAGSAAAGVTNLNRTGIRHSALSDFSIPLHRFCDRMAVSIAFTFLSCLFLAISAILDVLWLSYY</sequence>
<accession>A0ACB7TS89</accession>
<protein>
    <submittedName>
        <fullName evidence="1">Casparian strip membrane protein domain-containing protein</fullName>
    </submittedName>
</protein>
<organism evidence="1 2">
    <name type="scientific">Dioscorea alata</name>
    <name type="common">Purple yam</name>
    <dbReference type="NCBI Taxonomy" id="55571"/>
    <lineage>
        <taxon>Eukaryota</taxon>
        <taxon>Viridiplantae</taxon>
        <taxon>Streptophyta</taxon>
        <taxon>Embryophyta</taxon>
        <taxon>Tracheophyta</taxon>
        <taxon>Spermatophyta</taxon>
        <taxon>Magnoliopsida</taxon>
        <taxon>Liliopsida</taxon>
        <taxon>Dioscoreales</taxon>
        <taxon>Dioscoreaceae</taxon>
        <taxon>Dioscorea</taxon>
    </lineage>
</organism>
<dbReference type="EMBL" id="CM037030">
    <property type="protein sequence ID" value="KAH7651343.1"/>
    <property type="molecule type" value="Genomic_DNA"/>
</dbReference>
<dbReference type="Proteomes" id="UP000827976">
    <property type="component" value="Chromosome 20"/>
</dbReference>